<accession>A0A2N5PXV2</accession>
<dbReference type="Proteomes" id="UP000234840">
    <property type="component" value="Unassembled WGS sequence"/>
</dbReference>
<dbReference type="AlphaFoldDB" id="A0A2N5PXV2"/>
<organism evidence="1 2">
    <name type="scientific">Mediterraneibacter gnavus</name>
    <name type="common">Ruminococcus gnavus</name>
    <dbReference type="NCBI Taxonomy" id="33038"/>
    <lineage>
        <taxon>Bacteria</taxon>
        <taxon>Bacillati</taxon>
        <taxon>Bacillota</taxon>
        <taxon>Clostridia</taxon>
        <taxon>Lachnospirales</taxon>
        <taxon>Lachnospiraceae</taxon>
        <taxon>Mediterraneibacter</taxon>
    </lineage>
</organism>
<comment type="caution">
    <text evidence="1">The sequence shown here is derived from an EMBL/GenBank/DDBJ whole genome shotgun (WGS) entry which is preliminary data.</text>
</comment>
<evidence type="ECO:0000313" key="1">
    <source>
        <dbReference type="EMBL" id="PLT84472.1"/>
    </source>
</evidence>
<reference evidence="1 2" key="1">
    <citation type="journal article" date="2017" name="Genome Med.">
        <title>A novel Ruminococcus gnavus clade enriched in inflammatory bowel disease patients.</title>
        <authorList>
            <person name="Hall A.B."/>
            <person name="Yassour M."/>
            <person name="Sauk J."/>
            <person name="Garner A."/>
            <person name="Jiang X."/>
            <person name="Arthur T."/>
            <person name="Lagoudas G.K."/>
            <person name="Vatanen T."/>
            <person name="Fornelos N."/>
            <person name="Wilson R."/>
            <person name="Bertha M."/>
            <person name="Cohen M."/>
            <person name="Garber J."/>
            <person name="Khalili H."/>
            <person name="Gevers D."/>
            <person name="Ananthakrishnan A.N."/>
            <person name="Kugathasan S."/>
            <person name="Lander E.S."/>
            <person name="Blainey P."/>
            <person name="Vlamakis H."/>
            <person name="Xavier R.J."/>
            <person name="Huttenhower C."/>
        </authorList>
    </citation>
    <scope>NUCLEOTIDE SEQUENCE [LARGE SCALE GENOMIC DNA]</scope>
    <source>
        <strain evidence="1 2">RJX1128</strain>
    </source>
</reference>
<evidence type="ECO:0000313" key="2">
    <source>
        <dbReference type="Proteomes" id="UP000234840"/>
    </source>
</evidence>
<proteinExistence type="predicted"/>
<dbReference type="EMBL" id="NIHW01000032">
    <property type="protein sequence ID" value="PLT84472.1"/>
    <property type="molecule type" value="Genomic_DNA"/>
</dbReference>
<gene>
    <name evidence="1" type="ORF">CDL20_11735</name>
</gene>
<protein>
    <submittedName>
        <fullName evidence="1">Uncharacterized protein</fullName>
    </submittedName>
</protein>
<sequence>MAVSMCAISNGQSTSGLKMEPKCIATVQTTKQGNPLALPSGRSIVRKIQSAGGKDARRSECFSVMLRIGIQDLSHPKGS</sequence>
<name>A0A2N5PXV2_MEDGN</name>